<dbReference type="Pfam" id="PF12773">
    <property type="entry name" value="DZR"/>
    <property type="match status" value="1"/>
</dbReference>
<dbReference type="EMBL" id="JAAKDE010000013">
    <property type="protein sequence ID" value="MBA2133297.1"/>
    <property type="molecule type" value="Genomic_DNA"/>
</dbReference>
<dbReference type="Proteomes" id="UP000657177">
    <property type="component" value="Unassembled WGS sequence"/>
</dbReference>
<accession>A0A8J6I2Y6</accession>
<dbReference type="InterPro" id="IPR025874">
    <property type="entry name" value="DZR"/>
</dbReference>
<keyword evidence="1" id="KW-1133">Transmembrane helix</keyword>
<keyword evidence="4" id="KW-1185">Reference proteome</keyword>
<feature type="domain" description="DZANK-type" evidence="2">
    <location>
        <begin position="76"/>
        <end position="119"/>
    </location>
</feature>
<keyword evidence="1" id="KW-0472">Membrane</keyword>
<dbReference type="RefSeq" id="WP_181339746.1">
    <property type="nucleotide sequence ID" value="NZ_JAAKDE010000013.1"/>
</dbReference>
<evidence type="ECO:0000256" key="1">
    <source>
        <dbReference type="SAM" id="Phobius"/>
    </source>
</evidence>
<keyword evidence="1" id="KW-0812">Transmembrane</keyword>
<sequence length="126" mass="14525">MDTTAIVLFIIKLVLTGGLMFVLYRDARARDYTWFMWTFTPIIAVFTAGFTGSIMTLLLILVLYRLTRPKGDLLKCPHCGKKIHNVLAFCPYCRQSVKRECLRCHDTVDWDAERCPHCGSMNLTKF</sequence>
<organism evidence="3 4">
    <name type="scientific">Capillibacterium thermochitinicola</name>
    <dbReference type="NCBI Taxonomy" id="2699427"/>
    <lineage>
        <taxon>Bacteria</taxon>
        <taxon>Bacillati</taxon>
        <taxon>Bacillota</taxon>
        <taxon>Capillibacterium</taxon>
    </lineage>
</organism>
<feature type="transmembrane region" description="Helical" evidence="1">
    <location>
        <begin position="36"/>
        <end position="64"/>
    </location>
</feature>
<name>A0A8J6I2Y6_9FIRM</name>
<reference evidence="3" key="1">
    <citation type="submission" date="2020-06" db="EMBL/GenBank/DDBJ databases">
        <title>Novel chitinolytic bacterium.</title>
        <authorList>
            <person name="Ungkulpasvich U."/>
            <person name="Kosugi A."/>
            <person name="Uke A."/>
        </authorList>
    </citation>
    <scope>NUCLEOTIDE SEQUENCE</scope>
    <source>
        <strain evidence="3">UUS1-1</strain>
    </source>
</reference>
<proteinExistence type="predicted"/>
<evidence type="ECO:0000259" key="2">
    <source>
        <dbReference type="Pfam" id="PF12773"/>
    </source>
</evidence>
<comment type="caution">
    <text evidence="3">The sequence shown here is derived from an EMBL/GenBank/DDBJ whole genome shotgun (WGS) entry which is preliminary data.</text>
</comment>
<protein>
    <submittedName>
        <fullName evidence="3">Zinc ribbon domain-containing protein</fullName>
    </submittedName>
</protein>
<evidence type="ECO:0000313" key="3">
    <source>
        <dbReference type="EMBL" id="MBA2133297.1"/>
    </source>
</evidence>
<feature type="transmembrane region" description="Helical" evidence="1">
    <location>
        <begin position="6"/>
        <end position="24"/>
    </location>
</feature>
<evidence type="ECO:0000313" key="4">
    <source>
        <dbReference type="Proteomes" id="UP000657177"/>
    </source>
</evidence>
<gene>
    <name evidence="3" type="ORF">G5B42_07045</name>
</gene>
<dbReference type="AlphaFoldDB" id="A0A8J6I2Y6"/>